<dbReference type="Gene3D" id="2.120.10.100">
    <property type="entry name" value="Apyrase"/>
    <property type="match status" value="1"/>
</dbReference>
<comment type="similarity">
    <text evidence="5">Belongs to the apyrase family.</text>
</comment>
<evidence type="ECO:0000256" key="1">
    <source>
        <dbReference type="ARBA" id="ARBA00001913"/>
    </source>
</evidence>
<accession>A0A7S1Y4H1</accession>
<dbReference type="PANTHER" id="PTHR13023:SF3">
    <property type="entry name" value="SOLUBLE CALCIUM-ACTIVATED NUCLEOTIDASE 1"/>
    <property type="match status" value="1"/>
</dbReference>
<keyword evidence="2 6" id="KW-0479">Metal-binding</keyword>
<dbReference type="GO" id="GO:0005509">
    <property type="term" value="F:calcium ion binding"/>
    <property type="evidence" value="ECO:0007669"/>
    <property type="project" value="InterPro"/>
</dbReference>
<sequence>MQALPRQESLAYPKTDFGSRVSYFMRQNSKAFLATIAFLAFVLVISLDQIQPHPDGVGGSFRGTRLSFLSSSPRINEHFGGAAHKGYFTAETNNKSEHVFHFASVTDLDQLSHIADSKKPTFRSILLPGTITFNPEDNKYAIDFEETRTLTSQHNEAGRGMELSELTVFQDRLLTFDDRTGTVFEVLSKDAGAESHVVPRFVITEGEGDTDKGMKWEWATVKNGELYMGSMGKEYTNPDGSIANTNNLWIGVLNQSGELRREDWVANYNVVREALGASPPGYLIHEAVLWSPHMKKWIFIPRRISSTAYDENEDERKGSYKLCMVDEDFTNPEVIEINMAEKDPLHGFSTFAFVPGTGDKHALAVRTVEEDCVGGDESVCKQRSYFLVFDVTTGEVLLDETRYSEDVKFEGIEFVNVYTPETTTDASE</sequence>
<feature type="binding site" evidence="6">
    <location>
        <position position="217"/>
    </location>
    <ligand>
        <name>Ca(2+)</name>
        <dbReference type="ChEBI" id="CHEBI:29108"/>
    </ligand>
</feature>
<feature type="binding site" evidence="6">
    <location>
        <position position="286"/>
    </location>
    <ligand>
        <name>Ca(2+)</name>
        <dbReference type="ChEBI" id="CHEBI:29108"/>
    </ligand>
</feature>
<feature type="binding site" evidence="6">
    <location>
        <position position="349"/>
    </location>
    <ligand>
        <name>Ca(2+)</name>
        <dbReference type="ChEBI" id="CHEBI:29108"/>
    </ligand>
</feature>
<proteinExistence type="inferred from homology"/>
<dbReference type="GO" id="GO:0004382">
    <property type="term" value="F:GDP phosphatase activity"/>
    <property type="evidence" value="ECO:0007669"/>
    <property type="project" value="TreeGrafter"/>
</dbReference>
<reference evidence="7" key="1">
    <citation type="submission" date="2021-01" db="EMBL/GenBank/DDBJ databases">
        <authorList>
            <person name="Corre E."/>
            <person name="Pelletier E."/>
            <person name="Niang G."/>
            <person name="Scheremetjew M."/>
            <person name="Finn R."/>
            <person name="Kale V."/>
            <person name="Holt S."/>
            <person name="Cochrane G."/>
            <person name="Meng A."/>
            <person name="Brown T."/>
            <person name="Cohen L."/>
        </authorList>
    </citation>
    <scope>NUCLEOTIDE SEQUENCE</scope>
    <source>
        <strain evidence="7">CCMP 410</strain>
    </source>
</reference>
<evidence type="ECO:0000256" key="5">
    <source>
        <dbReference type="ARBA" id="ARBA00025738"/>
    </source>
</evidence>
<feature type="binding site" evidence="6">
    <location>
        <position position="164"/>
    </location>
    <ligand>
        <name>Ca(2+)</name>
        <dbReference type="ChEBI" id="CHEBI:29108"/>
    </ligand>
</feature>
<dbReference type="InterPro" id="IPR036258">
    <property type="entry name" value="Apyrase_sf"/>
</dbReference>
<organism evidence="7">
    <name type="scientific">Grammatophora oceanica</name>
    <dbReference type="NCBI Taxonomy" id="210454"/>
    <lineage>
        <taxon>Eukaryota</taxon>
        <taxon>Sar</taxon>
        <taxon>Stramenopiles</taxon>
        <taxon>Ochrophyta</taxon>
        <taxon>Bacillariophyta</taxon>
        <taxon>Fragilariophyceae</taxon>
        <taxon>Fragilariophycidae</taxon>
        <taxon>Rhabdonematales</taxon>
        <taxon>Grammatophoraceae</taxon>
        <taxon>Grammatophora</taxon>
    </lineage>
</organism>
<evidence type="ECO:0000256" key="4">
    <source>
        <dbReference type="ARBA" id="ARBA00022837"/>
    </source>
</evidence>
<evidence type="ECO:0008006" key="8">
    <source>
        <dbReference type="Google" id="ProtNLM"/>
    </source>
</evidence>
<gene>
    <name evidence="7" type="ORF">GOCE00092_LOCUS9968</name>
</gene>
<dbReference type="AlphaFoldDB" id="A0A7S1Y4H1"/>
<feature type="binding site" evidence="6">
    <location>
        <position position="165"/>
    </location>
    <ligand>
        <name>Ca(2+)</name>
        <dbReference type="ChEBI" id="CHEBI:29108"/>
    </ligand>
</feature>
<evidence type="ECO:0000256" key="6">
    <source>
        <dbReference type="PIRSR" id="PIRSR609283-1"/>
    </source>
</evidence>
<dbReference type="InterPro" id="IPR009283">
    <property type="entry name" value="Apyrase"/>
</dbReference>
<name>A0A7S1Y4H1_9STRA</name>
<feature type="binding site" evidence="6">
    <location>
        <position position="410"/>
    </location>
    <ligand>
        <name>Ca(2+)</name>
        <dbReference type="ChEBI" id="CHEBI:29108"/>
    </ligand>
</feature>
<evidence type="ECO:0000313" key="7">
    <source>
        <dbReference type="EMBL" id="CAD9281058.1"/>
    </source>
</evidence>
<keyword evidence="3" id="KW-0378">Hydrolase</keyword>
<evidence type="ECO:0000256" key="2">
    <source>
        <dbReference type="ARBA" id="ARBA00022723"/>
    </source>
</evidence>
<dbReference type="Pfam" id="PF06079">
    <property type="entry name" value="Apyrase"/>
    <property type="match status" value="1"/>
</dbReference>
<protein>
    <recommendedName>
        <fullName evidence="8">Apyrase</fullName>
    </recommendedName>
</protein>
<dbReference type="PANTHER" id="PTHR13023">
    <property type="entry name" value="APYRASE"/>
    <property type="match status" value="1"/>
</dbReference>
<dbReference type="GO" id="GO:0045134">
    <property type="term" value="F:UDP phosphatase activity"/>
    <property type="evidence" value="ECO:0007669"/>
    <property type="project" value="TreeGrafter"/>
</dbReference>
<dbReference type="EMBL" id="HBGK01019646">
    <property type="protein sequence ID" value="CAD9281058.1"/>
    <property type="molecule type" value="Transcribed_RNA"/>
</dbReference>
<comment type="cofactor">
    <cofactor evidence="1 6">
        <name>Ca(2+)</name>
        <dbReference type="ChEBI" id="CHEBI:29108"/>
    </cofactor>
</comment>
<dbReference type="GO" id="GO:0030166">
    <property type="term" value="P:proteoglycan biosynthetic process"/>
    <property type="evidence" value="ECO:0007669"/>
    <property type="project" value="TreeGrafter"/>
</dbReference>
<dbReference type="SUPFAM" id="SSF101887">
    <property type="entry name" value="Apyrase"/>
    <property type="match status" value="1"/>
</dbReference>
<evidence type="ECO:0000256" key="3">
    <source>
        <dbReference type="ARBA" id="ARBA00022801"/>
    </source>
</evidence>
<keyword evidence="4 6" id="KW-0106">Calcium</keyword>